<evidence type="ECO:0000256" key="1">
    <source>
        <dbReference type="SAM" id="MobiDB-lite"/>
    </source>
</evidence>
<dbReference type="PANTHER" id="PTHR34724">
    <property type="entry name" value="OS12G0596101 PROTEIN"/>
    <property type="match status" value="1"/>
</dbReference>
<dbReference type="PANTHER" id="PTHR34724:SF2">
    <property type="entry name" value="OS12G0596101 PROTEIN"/>
    <property type="match status" value="1"/>
</dbReference>
<evidence type="ECO:0000313" key="3">
    <source>
        <dbReference type="Proteomes" id="UP000825935"/>
    </source>
</evidence>
<dbReference type="OrthoDB" id="88410at2759"/>
<dbReference type="EMBL" id="CM035423">
    <property type="protein sequence ID" value="KAH7366562.1"/>
    <property type="molecule type" value="Genomic_DNA"/>
</dbReference>
<feature type="compositionally biased region" description="Polar residues" evidence="1">
    <location>
        <begin position="47"/>
        <end position="67"/>
    </location>
</feature>
<keyword evidence="3" id="KW-1185">Reference proteome</keyword>
<feature type="region of interest" description="Disordered" evidence="1">
    <location>
        <begin position="43"/>
        <end position="67"/>
    </location>
</feature>
<name>A0A8T2STG2_CERRI</name>
<evidence type="ECO:0000313" key="2">
    <source>
        <dbReference type="EMBL" id="KAH7366562.1"/>
    </source>
</evidence>
<dbReference type="Proteomes" id="UP000825935">
    <property type="component" value="Chromosome 18"/>
</dbReference>
<reference evidence="2" key="1">
    <citation type="submission" date="2021-08" db="EMBL/GenBank/DDBJ databases">
        <title>WGS assembly of Ceratopteris richardii.</title>
        <authorList>
            <person name="Marchant D.B."/>
            <person name="Chen G."/>
            <person name="Jenkins J."/>
            <person name="Shu S."/>
            <person name="Leebens-Mack J."/>
            <person name="Grimwood J."/>
            <person name="Schmutz J."/>
            <person name="Soltis P."/>
            <person name="Soltis D."/>
            <person name="Chen Z.-H."/>
        </authorList>
    </citation>
    <scope>NUCLEOTIDE SEQUENCE</scope>
    <source>
        <strain evidence="2">Whitten #5841</strain>
        <tissue evidence="2">Leaf</tissue>
    </source>
</reference>
<proteinExistence type="predicted"/>
<gene>
    <name evidence="2" type="ORF">KP509_18G085300</name>
</gene>
<organism evidence="2 3">
    <name type="scientific">Ceratopteris richardii</name>
    <name type="common">Triangle waterfern</name>
    <dbReference type="NCBI Taxonomy" id="49495"/>
    <lineage>
        <taxon>Eukaryota</taxon>
        <taxon>Viridiplantae</taxon>
        <taxon>Streptophyta</taxon>
        <taxon>Embryophyta</taxon>
        <taxon>Tracheophyta</taxon>
        <taxon>Polypodiopsida</taxon>
        <taxon>Polypodiidae</taxon>
        <taxon>Polypodiales</taxon>
        <taxon>Pteridineae</taxon>
        <taxon>Pteridaceae</taxon>
        <taxon>Parkerioideae</taxon>
        <taxon>Ceratopteris</taxon>
    </lineage>
</organism>
<comment type="caution">
    <text evidence="2">The sequence shown here is derived from an EMBL/GenBank/DDBJ whole genome shotgun (WGS) entry which is preliminary data.</text>
</comment>
<protein>
    <submittedName>
        <fullName evidence="2">Uncharacterized protein</fullName>
    </submittedName>
</protein>
<sequence>MCFEVNCNKCGKTSWSGCGRHVQSVYDRVPEGQRCLCKSWPGVGAAQSATPTSGSQAASNNPSAKAS</sequence>
<accession>A0A8T2STG2</accession>
<dbReference type="OMA" id="CRPWPGV"/>
<dbReference type="AlphaFoldDB" id="A0A8T2STG2"/>